<organism evidence="7 8">
    <name type="scientific">Tranquillimonas rosea</name>
    <dbReference type="NCBI Taxonomy" id="641238"/>
    <lineage>
        <taxon>Bacteria</taxon>
        <taxon>Pseudomonadati</taxon>
        <taxon>Pseudomonadota</taxon>
        <taxon>Alphaproteobacteria</taxon>
        <taxon>Rhodobacterales</taxon>
        <taxon>Roseobacteraceae</taxon>
        <taxon>Tranquillimonas</taxon>
    </lineage>
</organism>
<dbReference type="InterPro" id="IPR036604">
    <property type="entry name" value="PurS-like_sf"/>
</dbReference>
<evidence type="ECO:0000313" key="8">
    <source>
        <dbReference type="Proteomes" id="UP000198885"/>
    </source>
</evidence>
<dbReference type="EMBL" id="FOGU01000001">
    <property type="protein sequence ID" value="SER51429.1"/>
    <property type="molecule type" value="Genomic_DNA"/>
</dbReference>
<dbReference type="HAMAP" id="MF_01926">
    <property type="entry name" value="PurS"/>
    <property type="match status" value="1"/>
</dbReference>
<dbReference type="Pfam" id="PF02700">
    <property type="entry name" value="PurS"/>
    <property type="match status" value="1"/>
</dbReference>
<dbReference type="OrthoDB" id="9799101at2"/>
<comment type="catalytic activity">
    <reaction evidence="6">
        <text>N(2)-formyl-N(1)-(5-phospho-beta-D-ribosyl)glycinamide + L-glutamine + ATP + H2O = 2-formamido-N(1)-(5-O-phospho-beta-D-ribosyl)acetamidine + L-glutamate + ADP + phosphate + H(+)</text>
        <dbReference type="Rhea" id="RHEA:17129"/>
        <dbReference type="ChEBI" id="CHEBI:15377"/>
        <dbReference type="ChEBI" id="CHEBI:15378"/>
        <dbReference type="ChEBI" id="CHEBI:29985"/>
        <dbReference type="ChEBI" id="CHEBI:30616"/>
        <dbReference type="ChEBI" id="CHEBI:43474"/>
        <dbReference type="ChEBI" id="CHEBI:58359"/>
        <dbReference type="ChEBI" id="CHEBI:147286"/>
        <dbReference type="ChEBI" id="CHEBI:147287"/>
        <dbReference type="ChEBI" id="CHEBI:456216"/>
        <dbReference type="EC" id="6.3.5.3"/>
    </reaction>
</comment>
<gene>
    <name evidence="6" type="primary">purS</name>
    <name evidence="7" type="ORF">SAMN04490244_101324</name>
</gene>
<comment type="similarity">
    <text evidence="6">Belongs to the PurS family.</text>
</comment>
<evidence type="ECO:0000256" key="5">
    <source>
        <dbReference type="ARBA" id="ARBA00022840"/>
    </source>
</evidence>
<dbReference type="STRING" id="641238.SAMN04490244_101324"/>
<evidence type="ECO:0000256" key="3">
    <source>
        <dbReference type="ARBA" id="ARBA00022741"/>
    </source>
</evidence>
<protein>
    <recommendedName>
        <fullName evidence="6">Phosphoribosylformylglycinamidine synthase subunit PurS</fullName>
        <shortName evidence="6">FGAM synthase</shortName>
        <ecNumber evidence="6">6.3.5.3</ecNumber>
    </recommendedName>
    <alternativeName>
        <fullName evidence="6">Formylglycinamide ribonucleotide amidotransferase subunit III</fullName>
        <shortName evidence="6">FGAR amidotransferase III</shortName>
        <shortName evidence="6">FGAR-AT III</shortName>
    </alternativeName>
    <alternativeName>
        <fullName evidence="6">Phosphoribosylformylglycinamidine synthase subunit III</fullName>
    </alternativeName>
</protein>
<keyword evidence="2 6" id="KW-0436">Ligase</keyword>
<evidence type="ECO:0000256" key="6">
    <source>
        <dbReference type="HAMAP-Rule" id="MF_01926"/>
    </source>
</evidence>
<dbReference type="Gene3D" id="3.30.1280.10">
    <property type="entry name" value="Phosphoribosylformylglycinamidine synthase subunit PurS"/>
    <property type="match status" value="1"/>
</dbReference>
<dbReference type="NCBIfam" id="TIGR00302">
    <property type="entry name" value="phosphoribosylformylglycinamidine synthase subunit PurS"/>
    <property type="match status" value="1"/>
</dbReference>
<dbReference type="GO" id="GO:0006189">
    <property type="term" value="P:'de novo' IMP biosynthetic process"/>
    <property type="evidence" value="ECO:0007669"/>
    <property type="project" value="UniProtKB-UniRule"/>
</dbReference>
<dbReference type="AlphaFoldDB" id="A0A1H9PUG5"/>
<dbReference type="EC" id="6.3.5.3" evidence="6"/>
<dbReference type="NCBIfam" id="NF004630">
    <property type="entry name" value="PRK05974.1"/>
    <property type="match status" value="1"/>
</dbReference>
<comment type="subunit">
    <text evidence="6">Part of the FGAM synthase complex composed of 1 PurL, 1 PurQ and 2 PurS subunits.</text>
</comment>
<dbReference type="PANTHER" id="PTHR34696:SF1">
    <property type="entry name" value="PHOSPHORIBOSYLFORMYLGLYCINAMIDINE SYNTHASE SUBUNIT PURS"/>
    <property type="match status" value="1"/>
</dbReference>
<accession>A0A1H9PUG5</accession>
<keyword evidence="1 6" id="KW-0963">Cytoplasm</keyword>
<comment type="function">
    <text evidence="6">Part of the phosphoribosylformylglycinamidine synthase complex involved in the purines biosynthetic pathway. Catalyzes the ATP-dependent conversion of formylglycinamide ribonucleotide (FGAR) and glutamine to yield formylglycinamidine ribonucleotide (FGAM) and glutamate. The FGAM synthase complex is composed of three subunits. PurQ produces an ammonia molecule by converting glutamine to glutamate. PurL transfers the ammonia molecule to FGAR to form FGAM in an ATP-dependent manner. PurS interacts with PurQ and PurL and is thought to assist in the transfer of the ammonia molecule from PurQ to PurL.</text>
</comment>
<keyword evidence="3 6" id="KW-0547">Nucleotide-binding</keyword>
<dbReference type="Proteomes" id="UP000198885">
    <property type="component" value="Unassembled WGS sequence"/>
</dbReference>
<dbReference type="SUPFAM" id="SSF82697">
    <property type="entry name" value="PurS-like"/>
    <property type="match status" value="1"/>
</dbReference>
<dbReference type="GO" id="GO:0005737">
    <property type="term" value="C:cytoplasm"/>
    <property type="evidence" value="ECO:0007669"/>
    <property type="project" value="UniProtKB-SubCell"/>
</dbReference>
<sequence>MKARVHVMLKDGVLDPQGEAVRHALGALGFSGVEGVRQGKVIELDLADGTSEAEIGEMCEKLLANTVIESYRIELL</sequence>
<name>A0A1H9PUG5_9RHOB</name>
<dbReference type="InterPro" id="IPR003850">
    <property type="entry name" value="PurS"/>
</dbReference>
<reference evidence="7 8" key="1">
    <citation type="submission" date="2016-10" db="EMBL/GenBank/DDBJ databases">
        <authorList>
            <person name="de Groot N.N."/>
        </authorList>
    </citation>
    <scope>NUCLEOTIDE SEQUENCE [LARGE SCALE GENOMIC DNA]</scope>
    <source>
        <strain evidence="7 8">DSM 23042</strain>
    </source>
</reference>
<evidence type="ECO:0000256" key="4">
    <source>
        <dbReference type="ARBA" id="ARBA00022755"/>
    </source>
</evidence>
<comment type="pathway">
    <text evidence="6">Purine metabolism; IMP biosynthesis via de novo pathway; 5-amino-1-(5-phospho-D-ribosyl)imidazole from N(2)-formyl-N(1)-(5-phospho-D-ribosyl)glycinamide: step 1/2.</text>
</comment>
<dbReference type="GO" id="GO:0004642">
    <property type="term" value="F:phosphoribosylformylglycinamidine synthase activity"/>
    <property type="evidence" value="ECO:0007669"/>
    <property type="project" value="UniProtKB-UniRule"/>
</dbReference>
<keyword evidence="8" id="KW-1185">Reference proteome</keyword>
<keyword evidence="4 6" id="KW-0658">Purine biosynthesis</keyword>
<dbReference type="PANTHER" id="PTHR34696">
    <property type="entry name" value="PHOSPHORIBOSYLFORMYLGLYCINAMIDINE SYNTHASE SUBUNIT PURS"/>
    <property type="match status" value="1"/>
</dbReference>
<proteinExistence type="inferred from homology"/>
<dbReference type="GO" id="GO:0005524">
    <property type="term" value="F:ATP binding"/>
    <property type="evidence" value="ECO:0007669"/>
    <property type="project" value="UniProtKB-UniRule"/>
</dbReference>
<dbReference type="UniPathway" id="UPA00074">
    <property type="reaction ID" value="UER00128"/>
</dbReference>
<keyword evidence="5 6" id="KW-0067">ATP-binding</keyword>
<evidence type="ECO:0000256" key="2">
    <source>
        <dbReference type="ARBA" id="ARBA00022598"/>
    </source>
</evidence>
<comment type="subcellular location">
    <subcellularLocation>
        <location evidence="6">Cytoplasm</location>
    </subcellularLocation>
</comment>
<dbReference type="RefSeq" id="WP_092687343.1">
    <property type="nucleotide sequence ID" value="NZ_CBDDGO010000004.1"/>
</dbReference>
<evidence type="ECO:0000313" key="7">
    <source>
        <dbReference type="EMBL" id="SER51429.1"/>
    </source>
</evidence>
<evidence type="ECO:0000256" key="1">
    <source>
        <dbReference type="ARBA" id="ARBA00022490"/>
    </source>
</evidence>